<evidence type="ECO:0000313" key="2">
    <source>
        <dbReference type="Proteomes" id="UP000054018"/>
    </source>
</evidence>
<reference evidence="2" key="2">
    <citation type="submission" date="2015-01" db="EMBL/GenBank/DDBJ databases">
        <title>Evolutionary Origins and Diversification of the Mycorrhizal Mutualists.</title>
        <authorList>
            <consortium name="DOE Joint Genome Institute"/>
            <consortium name="Mycorrhizal Genomics Consortium"/>
            <person name="Kohler A."/>
            <person name="Kuo A."/>
            <person name="Nagy L.G."/>
            <person name="Floudas D."/>
            <person name="Copeland A."/>
            <person name="Barry K.W."/>
            <person name="Cichocki N."/>
            <person name="Veneault-Fourrey C."/>
            <person name="LaButti K."/>
            <person name="Lindquist E.A."/>
            <person name="Lipzen A."/>
            <person name="Lundell T."/>
            <person name="Morin E."/>
            <person name="Murat C."/>
            <person name="Riley R."/>
            <person name="Ohm R."/>
            <person name="Sun H."/>
            <person name="Tunlid A."/>
            <person name="Henrissat B."/>
            <person name="Grigoriev I.V."/>
            <person name="Hibbett D.S."/>
            <person name="Martin F."/>
        </authorList>
    </citation>
    <scope>NUCLEOTIDE SEQUENCE [LARGE SCALE GENOMIC DNA]</scope>
    <source>
        <strain evidence="2">441</strain>
    </source>
</reference>
<proteinExistence type="predicted"/>
<sequence length="53" mass="5746">MIAGVLIEGVPGMFLRVFGAPHPSVYRAGARLFAMKVGGNARLPQERPHPVYI</sequence>
<dbReference type="AlphaFoldDB" id="A0A0D0A1A2"/>
<reference evidence="1 2" key="1">
    <citation type="submission" date="2014-04" db="EMBL/GenBank/DDBJ databases">
        <authorList>
            <consortium name="DOE Joint Genome Institute"/>
            <person name="Kuo A."/>
            <person name="Kohler A."/>
            <person name="Costa M.D."/>
            <person name="Nagy L.G."/>
            <person name="Floudas D."/>
            <person name="Copeland A."/>
            <person name="Barry K.W."/>
            <person name="Cichocki N."/>
            <person name="Veneault-Fourrey C."/>
            <person name="LaButti K."/>
            <person name="Lindquist E.A."/>
            <person name="Lipzen A."/>
            <person name="Lundell T."/>
            <person name="Morin E."/>
            <person name="Murat C."/>
            <person name="Sun H."/>
            <person name="Tunlid A."/>
            <person name="Henrissat B."/>
            <person name="Grigoriev I.V."/>
            <person name="Hibbett D.S."/>
            <person name="Martin F."/>
            <person name="Nordberg H.P."/>
            <person name="Cantor M.N."/>
            <person name="Hua S.X."/>
        </authorList>
    </citation>
    <scope>NUCLEOTIDE SEQUENCE [LARGE SCALE GENOMIC DNA]</scope>
    <source>
        <strain evidence="1 2">441</strain>
    </source>
</reference>
<evidence type="ECO:0000313" key="1">
    <source>
        <dbReference type="EMBL" id="KIK25878.1"/>
    </source>
</evidence>
<keyword evidence="2" id="KW-1185">Reference proteome</keyword>
<organism evidence="1 2">
    <name type="scientific">Pisolithus microcarpus 441</name>
    <dbReference type="NCBI Taxonomy" id="765257"/>
    <lineage>
        <taxon>Eukaryota</taxon>
        <taxon>Fungi</taxon>
        <taxon>Dikarya</taxon>
        <taxon>Basidiomycota</taxon>
        <taxon>Agaricomycotina</taxon>
        <taxon>Agaricomycetes</taxon>
        <taxon>Agaricomycetidae</taxon>
        <taxon>Boletales</taxon>
        <taxon>Sclerodermatineae</taxon>
        <taxon>Pisolithaceae</taxon>
        <taxon>Pisolithus</taxon>
    </lineage>
</organism>
<gene>
    <name evidence="1" type="ORF">PISMIDRAFT_676829</name>
</gene>
<dbReference type="HOGENOM" id="CLU_3069584_0_0_1"/>
<dbReference type="Proteomes" id="UP000054018">
    <property type="component" value="Unassembled WGS sequence"/>
</dbReference>
<accession>A0A0D0A1A2</accession>
<name>A0A0D0A1A2_9AGAM</name>
<dbReference type="EMBL" id="KN833705">
    <property type="protein sequence ID" value="KIK25878.1"/>
    <property type="molecule type" value="Genomic_DNA"/>
</dbReference>
<protein>
    <submittedName>
        <fullName evidence="1">Uncharacterized protein</fullName>
    </submittedName>
</protein>